<dbReference type="InterPro" id="IPR017645">
    <property type="entry name" value="Dnd_assoc_1"/>
</dbReference>
<sequence>MEYNIINYNQIEKIFRFKENEHKTNLRLIHHTGTKFKLLPYTTQNNKVESFWGITGAFSREITAKKTGTFDKQSIFNKVLSIVSNSSKNRGLLLSVIGEIFFDEKDELIIAHPQFFNYISSDKKQSEIGRFLASIFSTQEIRNNFLNVYKNPPKNVLLKLLHDSLPKLEEESSEKNKYVNYLWDIRFRFENDLILLLKDEKLFIEHFQQLLQYYYFHYITQLVLHLDNFFDETLDIFPLFYSFDWEKRMQSRRSYTEGWKVVEPKLHKLYAHVNCLEIMNCIKHKDEFMSYKQFKNYVLTLDKNSRELLNNELNEIINEYKARVLDVPWDKFKEPSDMNKYNEPCLNSIRNLFYHIDFQFKNSVTRKKMYTNYYNGFYEFSKTSFLKKSGSLGYTLNLKQEYIIFLTKICIGNQDKLALNELFNEFEYRGIYFDRDSRKELVELYEKLNLIEKKSDSGDAQYVKYIS</sequence>
<gene>
    <name evidence="1" type="primary">dptG</name>
    <name evidence="1" type="ORF">LC087_18360</name>
</gene>
<dbReference type="NCBIfam" id="TIGR03236">
    <property type="entry name" value="dnd_assoc_1"/>
    <property type="match status" value="1"/>
</dbReference>
<dbReference type="Proteomes" id="UP001197974">
    <property type="component" value="Chromosome"/>
</dbReference>
<reference evidence="1 2" key="1">
    <citation type="submission" date="2023-06" db="EMBL/GenBank/DDBJ databases">
        <title>Five Gram-positive bacteria isolated from mangrove sediments in Shenzhen, Guangdong, China.</title>
        <authorList>
            <person name="Yu S."/>
            <person name="Zheng W."/>
            <person name="Huang Y."/>
        </authorList>
    </citation>
    <scope>NUCLEOTIDE SEQUENCE [LARGE SCALE GENOMIC DNA]</scope>
    <source>
        <strain evidence="1 2">SaN35-3</strain>
    </source>
</reference>
<keyword evidence="2" id="KW-1185">Reference proteome</keyword>
<dbReference type="EMBL" id="CP129013">
    <property type="protein sequence ID" value="WLR42615.1"/>
    <property type="molecule type" value="Genomic_DNA"/>
</dbReference>
<dbReference type="RefSeq" id="WP_226542324.1">
    <property type="nucleotide sequence ID" value="NZ_CP129013.1"/>
</dbReference>
<proteinExistence type="predicted"/>
<protein>
    <submittedName>
        <fullName evidence="1">DNA phosphorothioation-dependent restriction protein DptG</fullName>
    </submittedName>
</protein>
<evidence type="ECO:0000313" key="2">
    <source>
        <dbReference type="Proteomes" id="UP001197974"/>
    </source>
</evidence>
<accession>A0ABY9JW22</accession>
<organism evidence="1 2">
    <name type="scientific">Bacillus carboniphilus</name>
    <dbReference type="NCBI Taxonomy" id="86663"/>
    <lineage>
        <taxon>Bacteria</taxon>
        <taxon>Bacillati</taxon>
        <taxon>Bacillota</taxon>
        <taxon>Bacilli</taxon>
        <taxon>Bacillales</taxon>
        <taxon>Bacillaceae</taxon>
        <taxon>Bacillus</taxon>
    </lineage>
</organism>
<name>A0ABY9JW22_9BACI</name>
<evidence type="ECO:0000313" key="1">
    <source>
        <dbReference type="EMBL" id="WLR42615.1"/>
    </source>
</evidence>